<organism evidence="3 4">
    <name type="scientific">Ganoderma sinense ZZ0214-1</name>
    <dbReference type="NCBI Taxonomy" id="1077348"/>
    <lineage>
        <taxon>Eukaryota</taxon>
        <taxon>Fungi</taxon>
        <taxon>Dikarya</taxon>
        <taxon>Basidiomycota</taxon>
        <taxon>Agaricomycotina</taxon>
        <taxon>Agaricomycetes</taxon>
        <taxon>Polyporales</taxon>
        <taxon>Polyporaceae</taxon>
        <taxon>Ganoderma</taxon>
    </lineage>
</organism>
<keyword evidence="4" id="KW-1185">Reference proteome</keyword>
<dbReference type="OrthoDB" id="2505754at2759"/>
<feature type="coiled-coil region" evidence="1">
    <location>
        <begin position="261"/>
        <end position="288"/>
    </location>
</feature>
<dbReference type="AlphaFoldDB" id="A0A2G8RU59"/>
<feature type="region of interest" description="Disordered" evidence="2">
    <location>
        <begin position="414"/>
        <end position="440"/>
    </location>
</feature>
<evidence type="ECO:0000313" key="4">
    <source>
        <dbReference type="Proteomes" id="UP000230002"/>
    </source>
</evidence>
<feature type="region of interest" description="Disordered" evidence="2">
    <location>
        <begin position="310"/>
        <end position="337"/>
    </location>
</feature>
<evidence type="ECO:0000256" key="1">
    <source>
        <dbReference type="SAM" id="Coils"/>
    </source>
</evidence>
<feature type="coiled-coil region" evidence="1">
    <location>
        <begin position="61"/>
        <end position="137"/>
    </location>
</feature>
<feature type="compositionally biased region" description="Polar residues" evidence="2">
    <location>
        <begin position="414"/>
        <end position="426"/>
    </location>
</feature>
<feature type="compositionally biased region" description="Polar residues" evidence="2">
    <location>
        <begin position="349"/>
        <end position="368"/>
    </location>
</feature>
<feature type="compositionally biased region" description="Polar residues" evidence="2">
    <location>
        <begin position="190"/>
        <end position="205"/>
    </location>
</feature>
<proteinExistence type="predicted"/>
<gene>
    <name evidence="3" type="ORF">GSI_12945</name>
</gene>
<evidence type="ECO:0000256" key="2">
    <source>
        <dbReference type="SAM" id="MobiDB-lite"/>
    </source>
</evidence>
<keyword evidence="1" id="KW-0175">Coiled coil</keyword>
<dbReference type="EMBL" id="AYKW01000056">
    <property type="protein sequence ID" value="PIL25056.1"/>
    <property type="molecule type" value="Genomic_DNA"/>
</dbReference>
<feature type="compositionally biased region" description="Polar residues" evidence="2">
    <location>
        <begin position="316"/>
        <end position="336"/>
    </location>
</feature>
<accession>A0A2G8RU59</accession>
<evidence type="ECO:0000313" key="3">
    <source>
        <dbReference type="EMBL" id="PIL25056.1"/>
    </source>
</evidence>
<name>A0A2G8RU59_9APHY</name>
<reference evidence="3 4" key="1">
    <citation type="journal article" date="2015" name="Sci. Rep.">
        <title>Chromosome-level genome map provides insights into diverse defense mechanisms in the medicinal fungus Ganoderma sinense.</title>
        <authorList>
            <person name="Zhu Y."/>
            <person name="Xu J."/>
            <person name="Sun C."/>
            <person name="Zhou S."/>
            <person name="Xu H."/>
            <person name="Nelson D.R."/>
            <person name="Qian J."/>
            <person name="Song J."/>
            <person name="Luo H."/>
            <person name="Xiang L."/>
            <person name="Li Y."/>
            <person name="Xu Z."/>
            <person name="Ji A."/>
            <person name="Wang L."/>
            <person name="Lu S."/>
            <person name="Hayward A."/>
            <person name="Sun W."/>
            <person name="Li X."/>
            <person name="Schwartz D.C."/>
            <person name="Wang Y."/>
            <person name="Chen S."/>
        </authorList>
    </citation>
    <scope>NUCLEOTIDE SEQUENCE [LARGE SCALE GENOMIC DNA]</scope>
    <source>
        <strain evidence="3 4">ZZ0214-1</strain>
    </source>
</reference>
<dbReference type="STRING" id="1077348.A0A2G8RU59"/>
<feature type="region of interest" description="Disordered" evidence="2">
    <location>
        <begin position="349"/>
        <end position="377"/>
    </location>
</feature>
<feature type="region of interest" description="Disordered" evidence="2">
    <location>
        <begin position="149"/>
        <end position="234"/>
    </location>
</feature>
<dbReference type="Proteomes" id="UP000230002">
    <property type="component" value="Unassembled WGS sequence"/>
</dbReference>
<sequence>MTSDEPTLTSDTTRPMSIDLSLELERQLEAESVPNSPNPPRPPSLDATVLATIVTHLRHSLAETTRERDTLAEKLAEAQTREEGMRDTLEHVTDKCIKMENDLEVASNRQKEDEETIAMLRSKLEESRRALMRLQTERRMSVASNLSLDLSRPPPVLPSLSGPPSSKRASFAPLTGSPAGRGNLNHRRISSISDSGFLLTSSSTGEPPMWPPTSPISQHIPQDPECTPTDRYSSTAKNKRISLLFGRGTTPLQESSSEIEVGLLRKQLHTAQQQLEDTKHELVEAQEAHEASELCVRALRTFISENNVGMPPLMQKNRSPAAPTNPSHSKQGSTASRWGFRLWTTSDSDSAKSPISAPTSLSNHPSEPSSTVSTHSQTVHRTLGGFFGTKINASSNASSHLPYDSIHNEAMYNSSDTSSLADSTGPISPASEAPQCSADLDGNATVAEGAKPEMTAYEHTRELSVASVA</sequence>
<protein>
    <submittedName>
        <fullName evidence="3">Uncharacterized protein</fullName>
    </submittedName>
</protein>
<comment type="caution">
    <text evidence="3">The sequence shown here is derived from an EMBL/GenBank/DDBJ whole genome shotgun (WGS) entry which is preliminary data.</text>
</comment>